<evidence type="ECO:0000256" key="15">
    <source>
        <dbReference type="ARBA" id="ARBA00023014"/>
    </source>
</evidence>
<dbReference type="InterPro" id="IPR039261">
    <property type="entry name" value="FNR_nucleotide-bd"/>
</dbReference>
<dbReference type="SUPFAM" id="SSF52922">
    <property type="entry name" value="TK C-terminal domain-like"/>
    <property type="match status" value="1"/>
</dbReference>
<dbReference type="GO" id="GO:0046872">
    <property type="term" value="F:metal ion binding"/>
    <property type="evidence" value="ECO:0007669"/>
    <property type="project" value="UniProtKB-KW"/>
</dbReference>
<keyword evidence="6" id="KW-0004">4Fe-4S</keyword>
<dbReference type="InterPro" id="IPR017927">
    <property type="entry name" value="FAD-bd_FR_type"/>
</dbReference>
<feature type="domain" description="FAD-binding FR-type" evidence="18">
    <location>
        <begin position="763"/>
        <end position="997"/>
    </location>
</feature>
<protein>
    <recommendedName>
        <fullName evidence="4">assimilatory sulfite reductase (NADPH)</fullName>
        <ecNumber evidence="4">1.8.1.2</ecNumber>
    </recommendedName>
</protein>
<organism evidence="19 20">
    <name type="scientific">Cercospora beticola</name>
    <name type="common">Sugarbeet leaf spot fungus</name>
    <dbReference type="NCBI Taxonomy" id="122368"/>
    <lineage>
        <taxon>Eukaryota</taxon>
        <taxon>Fungi</taxon>
        <taxon>Dikarya</taxon>
        <taxon>Ascomycota</taxon>
        <taxon>Pezizomycotina</taxon>
        <taxon>Dothideomycetes</taxon>
        <taxon>Dothideomycetidae</taxon>
        <taxon>Mycosphaerellales</taxon>
        <taxon>Mycosphaerellaceae</taxon>
        <taxon>Cercospora</taxon>
    </lineage>
</organism>
<proteinExistence type="predicted"/>
<dbReference type="InterPro" id="IPR003097">
    <property type="entry name" value="CysJ-like_FAD-binding"/>
</dbReference>
<evidence type="ECO:0000313" key="20">
    <source>
        <dbReference type="Proteomes" id="UP000230605"/>
    </source>
</evidence>
<keyword evidence="11" id="KW-0521">NADP</keyword>
<comment type="caution">
    <text evidence="19">The sequence shown here is derived from an EMBL/GenBank/DDBJ whole genome shotgun (WGS) entry which is preliminary data.</text>
</comment>
<dbReference type="InterPro" id="IPR001433">
    <property type="entry name" value="OxRdtase_FAD/NAD-bd"/>
</dbReference>
<dbReference type="FunFam" id="1.20.990.10:FF:000010">
    <property type="entry name" value="Sulfite reductase [NADPH] flavoprotein component"/>
    <property type="match status" value="1"/>
</dbReference>
<evidence type="ECO:0000256" key="1">
    <source>
        <dbReference type="ARBA" id="ARBA00001917"/>
    </source>
</evidence>
<dbReference type="FunFam" id="3.40.50.80:FF:000011">
    <property type="entry name" value="Sulfite reductase flavoprotein component"/>
    <property type="match status" value="1"/>
</dbReference>
<dbReference type="FunFam" id="3.40.50.920:FF:000007">
    <property type="entry name" value="Pyruvate:ferredoxin (Flavodoxin) oxidoreductase"/>
    <property type="match status" value="1"/>
</dbReference>
<keyword evidence="8" id="KW-0288">FMN</keyword>
<evidence type="ECO:0000256" key="16">
    <source>
        <dbReference type="ARBA" id="ARBA00052219"/>
    </source>
</evidence>
<dbReference type="Gene3D" id="1.20.990.10">
    <property type="entry name" value="NADPH-cytochrome p450 Reductase, Chain A, domain 3"/>
    <property type="match status" value="1"/>
</dbReference>
<comment type="catalytic activity">
    <reaction evidence="16">
        <text>hydrogen sulfide + 3 NADP(+) + 3 H2O = sulfite + 3 NADPH + 4 H(+)</text>
        <dbReference type="Rhea" id="RHEA:13801"/>
        <dbReference type="ChEBI" id="CHEBI:15377"/>
        <dbReference type="ChEBI" id="CHEBI:15378"/>
        <dbReference type="ChEBI" id="CHEBI:17359"/>
        <dbReference type="ChEBI" id="CHEBI:29919"/>
        <dbReference type="ChEBI" id="CHEBI:57783"/>
        <dbReference type="ChEBI" id="CHEBI:58349"/>
        <dbReference type="EC" id="1.8.1.2"/>
    </reaction>
</comment>
<evidence type="ECO:0000256" key="4">
    <source>
        <dbReference type="ARBA" id="ARBA00012604"/>
    </source>
</evidence>
<dbReference type="OrthoDB" id="1856718at2759"/>
<keyword evidence="13" id="KW-0560">Oxidoreductase</keyword>
<evidence type="ECO:0000256" key="13">
    <source>
        <dbReference type="ARBA" id="ARBA00023002"/>
    </source>
</evidence>
<dbReference type="Gene3D" id="3.40.50.970">
    <property type="match status" value="1"/>
</dbReference>
<dbReference type="Gene3D" id="3.40.50.920">
    <property type="match status" value="1"/>
</dbReference>
<evidence type="ECO:0000256" key="8">
    <source>
        <dbReference type="ARBA" id="ARBA00022643"/>
    </source>
</evidence>
<dbReference type="InterPro" id="IPR017938">
    <property type="entry name" value="Riboflavin_synthase-like_b-brl"/>
</dbReference>
<keyword evidence="9" id="KW-0479">Metal-binding</keyword>
<keyword evidence="14" id="KW-0408">Iron</keyword>
<reference evidence="19 20" key="1">
    <citation type="submission" date="2015-10" db="EMBL/GenBank/DDBJ databases">
        <title>The cercosporin biosynthetic gene cluster was horizontally transferred to several fungal lineages and shown to be expanded in Cercospora beticola based on microsynteny with recipient genomes.</title>
        <authorList>
            <person name="De Jonge R."/>
            <person name="Ebert M.K."/>
            <person name="Suttle J.C."/>
            <person name="Jurick Ii W.M."/>
            <person name="Secor G.A."/>
            <person name="Thomma B.P."/>
            <person name="Van De Peer Y."/>
            <person name="Bolton M.D."/>
        </authorList>
    </citation>
    <scope>NUCLEOTIDE SEQUENCE [LARGE SCALE GENOMIC DNA]</scope>
    <source>
        <strain evidence="19 20">09-40</strain>
    </source>
</reference>
<accession>A0A2G5I9S4</accession>
<keyword evidence="12" id="KW-0249">Electron transport</keyword>
<dbReference type="CDD" id="cd06207">
    <property type="entry name" value="CyPoR_like"/>
    <property type="match status" value="1"/>
</dbReference>
<evidence type="ECO:0000256" key="17">
    <source>
        <dbReference type="ARBA" id="ARBA00059320"/>
    </source>
</evidence>
<evidence type="ECO:0000256" key="12">
    <source>
        <dbReference type="ARBA" id="ARBA00022982"/>
    </source>
</evidence>
<dbReference type="SUPFAM" id="SSF52343">
    <property type="entry name" value="Ferredoxin reductase-like, C-terminal NADP-linked domain"/>
    <property type="match status" value="1"/>
</dbReference>
<dbReference type="GO" id="GO:0016903">
    <property type="term" value="F:oxidoreductase activity, acting on the aldehyde or oxo group of donors"/>
    <property type="evidence" value="ECO:0007669"/>
    <property type="project" value="InterPro"/>
</dbReference>
<keyword evidence="7" id="KW-0285">Flavoprotein</keyword>
<evidence type="ECO:0000256" key="7">
    <source>
        <dbReference type="ARBA" id="ARBA00022630"/>
    </source>
</evidence>
<dbReference type="GO" id="GO:0004783">
    <property type="term" value="F:sulfite reductase (NADPH) activity"/>
    <property type="evidence" value="ECO:0007669"/>
    <property type="project" value="UniProtKB-EC"/>
</dbReference>
<dbReference type="PANTHER" id="PTHR19384">
    <property type="entry name" value="NITRIC OXIDE SYNTHASE-RELATED"/>
    <property type="match status" value="1"/>
</dbReference>
<evidence type="ECO:0000256" key="6">
    <source>
        <dbReference type="ARBA" id="ARBA00022485"/>
    </source>
</evidence>
<dbReference type="GO" id="GO:0051539">
    <property type="term" value="F:4 iron, 4 sulfur cluster binding"/>
    <property type="evidence" value="ECO:0007669"/>
    <property type="project" value="UniProtKB-KW"/>
</dbReference>
<keyword evidence="5" id="KW-0813">Transport</keyword>
<evidence type="ECO:0000256" key="9">
    <source>
        <dbReference type="ARBA" id="ARBA00022723"/>
    </source>
</evidence>
<dbReference type="SUPFAM" id="SSF63380">
    <property type="entry name" value="Riboflavin synthase domain-like"/>
    <property type="match status" value="1"/>
</dbReference>
<evidence type="ECO:0000256" key="10">
    <source>
        <dbReference type="ARBA" id="ARBA00022827"/>
    </source>
</evidence>
<evidence type="ECO:0000313" key="19">
    <source>
        <dbReference type="EMBL" id="PIB01616.1"/>
    </source>
</evidence>
<dbReference type="InterPro" id="IPR009014">
    <property type="entry name" value="Transketo_C/PFOR_II"/>
</dbReference>
<dbReference type="EC" id="1.8.1.2" evidence="4"/>
<dbReference type="Gene3D" id="2.40.30.10">
    <property type="entry name" value="Translation factors"/>
    <property type="match status" value="1"/>
</dbReference>
<dbReference type="GO" id="GO:0050660">
    <property type="term" value="F:flavin adenine dinucleotide binding"/>
    <property type="evidence" value="ECO:0007669"/>
    <property type="project" value="TreeGrafter"/>
</dbReference>
<evidence type="ECO:0000259" key="18">
    <source>
        <dbReference type="PROSITE" id="PS51384"/>
    </source>
</evidence>
<evidence type="ECO:0000256" key="11">
    <source>
        <dbReference type="ARBA" id="ARBA00022857"/>
    </source>
</evidence>
<dbReference type="PROSITE" id="PS51384">
    <property type="entry name" value="FAD_FR"/>
    <property type="match status" value="1"/>
</dbReference>
<name>A0A2G5I9S4_CERBT</name>
<dbReference type="GO" id="GO:0010181">
    <property type="term" value="F:FMN binding"/>
    <property type="evidence" value="ECO:0007669"/>
    <property type="project" value="TreeGrafter"/>
</dbReference>
<dbReference type="FunFam" id="3.40.50.970:FF:000052">
    <property type="entry name" value="Sulfite reductase [NADPH] flavoprotein component"/>
    <property type="match status" value="1"/>
</dbReference>
<dbReference type="InterPro" id="IPR002869">
    <property type="entry name" value="Pyrv_flavodox_OxRed_cen"/>
</dbReference>
<comment type="function">
    <text evidence="17">This enzyme catalyzes the 6-electron reduction of sulfite to sulfide. This is one of several activities required for the biosynthesis of L-cysteine from sulfate.</text>
</comment>
<dbReference type="InterPro" id="IPR001709">
    <property type="entry name" value="Flavoprot_Pyr_Nucl_cyt_Rdtase"/>
</dbReference>
<evidence type="ECO:0000256" key="3">
    <source>
        <dbReference type="ARBA" id="ARBA00004774"/>
    </source>
</evidence>
<dbReference type="Gene3D" id="3.40.50.80">
    <property type="entry name" value="Nucleotide-binding domain of ferredoxin-NADP reductase (FNR) module"/>
    <property type="match status" value="1"/>
</dbReference>
<gene>
    <name evidence="19" type="ORF">CB0940_01280</name>
</gene>
<dbReference type="Gene3D" id="3.40.920.10">
    <property type="entry name" value="Pyruvate-ferredoxin oxidoreductase, PFOR, domain III"/>
    <property type="match status" value="1"/>
</dbReference>
<dbReference type="Pfam" id="PF01558">
    <property type="entry name" value="POR"/>
    <property type="match status" value="1"/>
</dbReference>
<dbReference type="Pfam" id="PF00667">
    <property type="entry name" value="FAD_binding_1"/>
    <property type="match status" value="1"/>
</dbReference>
<dbReference type="AlphaFoldDB" id="A0A2G5I9S4"/>
<evidence type="ECO:0000256" key="2">
    <source>
        <dbReference type="ARBA" id="ARBA00001974"/>
    </source>
</evidence>
<sequence>MLHKGQWTKEWRAPDIGGSRDFLWARAANSVCAHHKSVPITNGPLFSSNVDIRQQNTSASRAKLLLVANDDLVTPSSQRQPVRFVGSMGLRQDPSPTAKKSNALPFGQDVALSHLAGPTYLTAQTLVQQVAYALSDNCFAYSPPSFDLDAAARSWHDAGEKNAYNAITGLHSLQTRSGAGSIALGYMFSPDFDLSRRRVPQSIVASTGSLNQLRPQLDQLSLLYDVANPTALQIAAVDYAANTKSGLVADYATTLTLSEELGLGLVTSRSAFEVQHMALFSTLLASILPTIHTYDGITVGRETTRVIDVLNVSSLKRTYDTVLQNTQEDRQSKRLTNEGKLLKLLNAFNAELGTEYKAFEYHGHPQPDSVTVVFGTVEASVAAQVAEALAEQGVKVGVINVRVYRPFVEDEFIATLPPTAQHVTVLGQVQDQASALDPSVTSNLYADVLAAVNFQSMTSGTSPSVYNVKYARETVWTIAKMDAILQQANSKGECQVSILTLGDKDAKQYTFWDVDSSSSASAPVMLGQLLADDSALNVSVRSGHDNLVQGGALRTDVRTSSRSIESAYSIKSADVVVVGSEKLFKDFAVIDSVKPEGTVLLKSPGWKDEDLEKKLGPSLRKAIATKQLALWILDPAAISKVEENPELEAYLLQLAFLKLSKPELYAAGSKKLQVAGDALEVLVEQLDQSLKKAEIPESWLTIEPEENESLPVAEDLQINSFAPFERTEEEPPSLLKDWKIAAKGLAFKEAYGTKTALRPDVGVKTAIVHIKEHRRLTPLTYDRNIFHIEFDLGDSGVKYEIGEALGIHAENDPTQVEEFIKWYGLDPAQIVEVPSREDPQLLENRTVYQALLQNVDIFGRPPKRFYEALSEFADDEKERTELLMLGTGGNQEAVLEFKRRAEVDTITYADILLEFKSAHPGFHDIVRIVNPMKRREYSIASSQKVTPNSVSLLIVTVNWVDPKGRDRFGQATRYLDSLPIGAPVTVSVKPSVMKLPPKTTQPIIMAGLGTGLAPFRAFVQERAWQREQGMPIGDVFLYMGSRHKREEYLYGEEWEAYQDAGIITLLGAAFSRDQPQKIYIQDRMRQTLGDIRRAYLREEGAFYLCGPTWPVPDVTNVLEEAVETEARAEGKKKSGPKEIERFKEEQRYILEVY</sequence>
<dbReference type="InterPro" id="IPR023173">
    <property type="entry name" value="NADPH_Cyt_P450_Rdtase_alpha"/>
</dbReference>
<dbReference type="InterPro" id="IPR019752">
    <property type="entry name" value="Pyrv/ketoisovalerate_OxRed_cat"/>
</dbReference>
<evidence type="ECO:0000256" key="5">
    <source>
        <dbReference type="ARBA" id="ARBA00022448"/>
    </source>
</evidence>
<keyword evidence="15" id="KW-0411">Iron-sulfur</keyword>
<comment type="pathway">
    <text evidence="3">Sulfur metabolism; hydrogen sulfide biosynthesis; hydrogen sulfide from sulfite (NADPH route): step 1/1.</text>
</comment>
<evidence type="ECO:0000256" key="14">
    <source>
        <dbReference type="ARBA" id="ARBA00023004"/>
    </source>
</evidence>
<dbReference type="PRINTS" id="PR00371">
    <property type="entry name" value="FPNCR"/>
</dbReference>
<dbReference type="Proteomes" id="UP000230605">
    <property type="component" value="Chromosome 1"/>
</dbReference>
<dbReference type="PANTHER" id="PTHR19384:SF109">
    <property type="entry name" value="SULFITE REDUCTASE [NADPH] FLAVOPROTEIN COMPONENT"/>
    <property type="match status" value="1"/>
</dbReference>
<dbReference type="GO" id="GO:0005829">
    <property type="term" value="C:cytosol"/>
    <property type="evidence" value="ECO:0007669"/>
    <property type="project" value="TreeGrafter"/>
</dbReference>
<dbReference type="Pfam" id="PF00175">
    <property type="entry name" value="NAD_binding_1"/>
    <property type="match status" value="1"/>
</dbReference>
<dbReference type="EMBL" id="LKMD01000100">
    <property type="protein sequence ID" value="PIB01616.1"/>
    <property type="molecule type" value="Genomic_DNA"/>
</dbReference>
<comment type="cofactor">
    <cofactor evidence="1">
        <name>FMN</name>
        <dbReference type="ChEBI" id="CHEBI:58210"/>
    </cofactor>
</comment>
<keyword evidence="10" id="KW-0274">FAD</keyword>
<comment type="cofactor">
    <cofactor evidence="2">
        <name>FAD</name>
        <dbReference type="ChEBI" id="CHEBI:57692"/>
    </cofactor>
</comment>
<dbReference type="SUPFAM" id="SSF53323">
    <property type="entry name" value="Pyruvate-ferredoxin oxidoreductase, PFOR, domain III"/>
    <property type="match status" value="1"/>
</dbReference>